<dbReference type="Proteomes" id="UP001043456">
    <property type="component" value="Unassembled WGS sequence"/>
</dbReference>
<evidence type="ECO:0000313" key="1">
    <source>
        <dbReference type="EMBL" id="GIJ86952.1"/>
    </source>
</evidence>
<name>A0A9P3B926_9EURO</name>
<dbReference type="RefSeq" id="XP_043157698.1">
    <property type="nucleotide sequence ID" value="XM_043301763.1"/>
</dbReference>
<organism evidence="1 2">
    <name type="scientific">Aspergillus pseudoviridinutans</name>
    <dbReference type="NCBI Taxonomy" id="1517512"/>
    <lineage>
        <taxon>Eukaryota</taxon>
        <taxon>Fungi</taxon>
        <taxon>Dikarya</taxon>
        <taxon>Ascomycota</taxon>
        <taxon>Pezizomycotina</taxon>
        <taxon>Eurotiomycetes</taxon>
        <taxon>Eurotiomycetidae</taxon>
        <taxon>Eurotiales</taxon>
        <taxon>Aspergillaceae</taxon>
        <taxon>Aspergillus</taxon>
        <taxon>Aspergillus subgen. Fumigati</taxon>
    </lineage>
</organism>
<dbReference type="OrthoDB" id="4495508at2759"/>
<dbReference type="AlphaFoldDB" id="A0A9P3B926"/>
<evidence type="ECO:0000313" key="2">
    <source>
        <dbReference type="Proteomes" id="UP001043456"/>
    </source>
</evidence>
<gene>
    <name evidence="1" type="ORF">Asppvi_005851</name>
</gene>
<accession>A0A9P3B926</accession>
<sequence length="122" mass="13852">MAWCRALLPARSWWQKLLWRNSTNKDGENGNDRAPSIDRTPFFEERTITAKYINGQKVMEHIVVKTKHIDDRGHTCVSNRDSNSIAETRHSGLSSISISDQSTIAEDAKALDEPELFVVRSP</sequence>
<dbReference type="EMBL" id="BHVY01000004">
    <property type="protein sequence ID" value="GIJ86952.1"/>
    <property type="molecule type" value="Genomic_DNA"/>
</dbReference>
<dbReference type="GeneID" id="67004462"/>
<protein>
    <submittedName>
        <fullName evidence="1">Uncharacterized protein</fullName>
    </submittedName>
</protein>
<reference evidence="1 2" key="1">
    <citation type="submission" date="2018-10" db="EMBL/GenBank/DDBJ databases">
        <title>Pan-genome distribution and transcriptional activeness of fungal secondary metabolism genes in Aspergillus section Fumigati.</title>
        <authorList>
            <person name="Takahashi H."/>
            <person name="Umemura M."/>
            <person name="Ninomiya A."/>
            <person name="Kusuya Y."/>
            <person name="Urayama S."/>
            <person name="Shimizu M."/>
            <person name="Watanabe A."/>
            <person name="Kamei K."/>
            <person name="Yaguchi T."/>
            <person name="Hagiwara D."/>
        </authorList>
    </citation>
    <scope>NUCLEOTIDE SEQUENCE [LARGE SCALE GENOMIC DNA]</scope>
    <source>
        <strain evidence="1 2">IFM 55266</strain>
    </source>
</reference>
<keyword evidence="2" id="KW-1185">Reference proteome</keyword>
<proteinExistence type="predicted"/>
<comment type="caution">
    <text evidence="1">The sequence shown here is derived from an EMBL/GenBank/DDBJ whole genome shotgun (WGS) entry which is preliminary data.</text>
</comment>